<sequence length="173" mass="19902">MLMLSAQEDKSSIQLVNYAYRVPAIAQIALMLIIINVHRALKIIQKAYLILLLVFKAASKVRFRFQINLAQKAKSKDASNMILTKLVLSVTQIQLQIQAKNAILNQIFVLQNTILFNNHIHKINVQKVAKNRIIRTRALKYVKKLYSAFNLTKVHHNSNIQLRKQATFLQTNI</sequence>
<name>Q23MJ6_TETTS</name>
<organism evidence="2 3">
    <name type="scientific">Tetrahymena thermophila (strain SB210)</name>
    <dbReference type="NCBI Taxonomy" id="312017"/>
    <lineage>
        <taxon>Eukaryota</taxon>
        <taxon>Sar</taxon>
        <taxon>Alveolata</taxon>
        <taxon>Ciliophora</taxon>
        <taxon>Intramacronucleata</taxon>
        <taxon>Oligohymenophorea</taxon>
        <taxon>Hymenostomatida</taxon>
        <taxon>Tetrahymenina</taxon>
        <taxon>Tetrahymenidae</taxon>
        <taxon>Tetrahymena</taxon>
    </lineage>
</organism>
<proteinExistence type="predicted"/>
<accession>Q23MJ6</accession>
<keyword evidence="1" id="KW-1133">Transmembrane helix</keyword>
<dbReference type="RefSeq" id="XP_001018015.3">
    <property type="nucleotide sequence ID" value="XM_001018015.3"/>
</dbReference>
<keyword evidence="3" id="KW-1185">Reference proteome</keyword>
<reference evidence="3" key="1">
    <citation type="journal article" date="2006" name="PLoS Biol.">
        <title>Macronuclear genome sequence of the ciliate Tetrahymena thermophila, a model eukaryote.</title>
        <authorList>
            <person name="Eisen J.A."/>
            <person name="Coyne R.S."/>
            <person name="Wu M."/>
            <person name="Wu D."/>
            <person name="Thiagarajan M."/>
            <person name="Wortman J.R."/>
            <person name="Badger J.H."/>
            <person name="Ren Q."/>
            <person name="Amedeo P."/>
            <person name="Jones K.M."/>
            <person name="Tallon L.J."/>
            <person name="Delcher A.L."/>
            <person name="Salzberg S.L."/>
            <person name="Silva J.C."/>
            <person name="Haas B.J."/>
            <person name="Majoros W.H."/>
            <person name="Farzad M."/>
            <person name="Carlton J.M."/>
            <person name="Smith R.K. Jr."/>
            <person name="Garg J."/>
            <person name="Pearlman R.E."/>
            <person name="Karrer K.M."/>
            <person name="Sun L."/>
            <person name="Manning G."/>
            <person name="Elde N.C."/>
            <person name="Turkewitz A.P."/>
            <person name="Asai D.J."/>
            <person name="Wilkes D.E."/>
            <person name="Wang Y."/>
            <person name="Cai H."/>
            <person name="Collins K."/>
            <person name="Stewart B.A."/>
            <person name="Lee S.R."/>
            <person name="Wilamowska K."/>
            <person name="Weinberg Z."/>
            <person name="Ruzzo W.L."/>
            <person name="Wloga D."/>
            <person name="Gaertig J."/>
            <person name="Frankel J."/>
            <person name="Tsao C.-C."/>
            <person name="Gorovsky M.A."/>
            <person name="Keeling P.J."/>
            <person name="Waller R.F."/>
            <person name="Patron N.J."/>
            <person name="Cherry J.M."/>
            <person name="Stover N.A."/>
            <person name="Krieger C.J."/>
            <person name="del Toro C."/>
            <person name="Ryder H.F."/>
            <person name="Williamson S.C."/>
            <person name="Barbeau R.A."/>
            <person name="Hamilton E.P."/>
            <person name="Orias E."/>
        </authorList>
    </citation>
    <scope>NUCLEOTIDE SEQUENCE [LARGE SCALE GENOMIC DNA]</scope>
    <source>
        <strain evidence="3">SB210</strain>
    </source>
</reference>
<feature type="transmembrane region" description="Helical" evidence="1">
    <location>
        <begin position="20"/>
        <end position="37"/>
    </location>
</feature>
<protein>
    <submittedName>
        <fullName evidence="2">Transmembrane protein, putative</fullName>
    </submittedName>
</protein>
<dbReference type="HOGENOM" id="CLU_258889_0_0_1"/>
<evidence type="ECO:0000313" key="3">
    <source>
        <dbReference type="Proteomes" id="UP000009168"/>
    </source>
</evidence>
<keyword evidence="1" id="KW-0472">Membrane</keyword>
<dbReference type="EMBL" id="GG662659">
    <property type="protein sequence ID" value="EAR97770.3"/>
    <property type="molecule type" value="Genomic_DNA"/>
</dbReference>
<evidence type="ECO:0000256" key="1">
    <source>
        <dbReference type="SAM" id="Phobius"/>
    </source>
</evidence>
<dbReference type="AlphaFoldDB" id="Q23MJ6"/>
<gene>
    <name evidence="2" type="ORF">TTHERM_01047010</name>
</gene>
<dbReference type="InParanoid" id="Q23MJ6"/>
<evidence type="ECO:0000313" key="2">
    <source>
        <dbReference type="EMBL" id="EAR97770.3"/>
    </source>
</evidence>
<dbReference type="GeneID" id="7844501"/>
<dbReference type="KEGG" id="tet:TTHERM_01047010"/>
<keyword evidence="1 2" id="KW-0812">Transmembrane</keyword>
<dbReference type="Proteomes" id="UP000009168">
    <property type="component" value="Unassembled WGS sequence"/>
</dbReference>